<feature type="region of interest" description="Disordered" evidence="1">
    <location>
        <begin position="28"/>
        <end position="68"/>
    </location>
</feature>
<dbReference type="Proteomes" id="UP001142055">
    <property type="component" value="Chromosome 3"/>
</dbReference>
<evidence type="ECO:0000313" key="3">
    <source>
        <dbReference type="Proteomes" id="UP001142055"/>
    </source>
</evidence>
<evidence type="ECO:0000313" key="2">
    <source>
        <dbReference type="EMBL" id="KAJ6216699.1"/>
    </source>
</evidence>
<reference evidence="2" key="1">
    <citation type="submission" date="2022-12" db="EMBL/GenBank/DDBJ databases">
        <title>Genome assemblies of Blomia tropicalis.</title>
        <authorList>
            <person name="Cui Y."/>
        </authorList>
    </citation>
    <scope>NUCLEOTIDE SEQUENCE</scope>
    <source>
        <tissue evidence="2">Adult mites</tissue>
    </source>
</reference>
<evidence type="ECO:0000256" key="1">
    <source>
        <dbReference type="SAM" id="MobiDB-lite"/>
    </source>
</evidence>
<feature type="region of interest" description="Disordered" evidence="1">
    <location>
        <begin position="306"/>
        <end position="343"/>
    </location>
</feature>
<dbReference type="AlphaFoldDB" id="A0A9Q0RJF4"/>
<dbReference type="EMBL" id="JAPWDV010000003">
    <property type="protein sequence ID" value="KAJ6216699.1"/>
    <property type="molecule type" value="Genomic_DNA"/>
</dbReference>
<comment type="caution">
    <text evidence="2">The sequence shown here is derived from an EMBL/GenBank/DDBJ whole genome shotgun (WGS) entry which is preliminary data.</text>
</comment>
<proteinExistence type="predicted"/>
<gene>
    <name evidence="2" type="ORF">RDWZM_007856</name>
</gene>
<feature type="compositionally biased region" description="Basic and acidic residues" evidence="1">
    <location>
        <begin position="332"/>
        <end position="343"/>
    </location>
</feature>
<name>A0A9Q0RJF4_BLOTA</name>
<feature type="region of interest" description="Disordered" evidence="1">
    <location>
        <begin position="230"/>
        <end position="286"/>
    </location>
</feature>
<organism evidence="2 3">
    <name type="scientific">Blomia tropicalis</name>
    <name type="common">Mite</name>
    <dbReference type="NCBI Taxonomy" id="40697"/>
    <lineage>
        <taxon>Eukaryota</taxon>
        <taxon>Metazoa</taxon>
        <taxon>Ecdysozoa</taxon>
        <taxon>Arthropoda</taxon>
        <taxon>Chelicerata</taxon>
        <taxon>Arachnida</taxon>
        <taxon>Acari</taxon>
        <taxon>Acariformes</taxon>
        <taxon>Sarcoptiformes</taxon>
        <taxon>Astigmata</taxon>
        <taxon>Glycyphagoidea</taxon>
        <taxon>Echimyopodidae</taxon>
        <taxon>Blomia</taxon>
    </lineage>
</organism>
<sequence length="343" mass="39143">MIDVDETKIVDESIIVDGKKKIRRKIKKPDQLEESFSPIDIATSTKPEEKPGESQETTEIVPDSRDEEQMIDVDETKIIDESIIVDGKKKIRRKIKKPDQLEESFSPIDIATSTKLEEKLIETQETTEIVPVSRDEEQMIDVEETKIIDESIIVDGKKKIRRKIIKPGQPDEAFCEIDIESSTKPEEKSIETTETIEIVPDSRDEEQTIDVDESKIVDESIIVDGKKKIKRKIKRPDQPDETFSPIDTNQTKPSEIDVATSTKPEEKPVESPETIEIVPDSPDEEQMIDFDETKVVDESIIVDGKKKIRRKIKKPDQPDDTFSPIDVATSTKLEEKNHKKPID</sequence>
<protein>
    <submittedName>
        <fullName evidence="2">Uncharacterized protein</fullName>
    </submittedName>
</protein>
<accession>A0A9Q0RJF4</accession>
<keyword evidence="3" id="KW-1185">Reference proteome</keyword>